<evidence type="ECO:0000313" key="3">
    <source>
        <dbReference type="Proteomes" id="UP000265354"/>
    </source>
</evidence>
<dbReference type="InterPro" id="IPR053392">
    <property type="entry name" value="Transposase_IS30-like"/>
</dbReference>
<dbReference type="InterPro" id="IPR036397">
    <property type="entry name" value="RNaseH_sf"/>
</dbReference>
<proteinExistence type="predicted"/>
<accession>A0A388SQB0</accession>
<dbReference type="InterPro" id="IPR051917">
    <property type="entry name" value="Transposase-Integrase"/>
</dbReference>
<gene>
    <name evidence="2" type="ORF">SSP531S_02200</name>
</gene>
<dbReference type="InterPro" id="IPR012337">
    <property type="entry name" value="RNaseH-like_sf"/>
</dbReference>
<comment type="caution">
    <text evidence="2">The sequence shown here is derived from an EMBL/GenBank/DDBJ whole genome shotgun (WGS) entry which is preliminary data.</text>
</comment>
<dbReference type="GO" id="GO:0003677">
    <property type="term" value="F:DNA binding"/>
    <property type="evidence" value="ECO:0007669"/>
    <property type="project" value="InterPro"/>
</dbReference>
<organism evidence="2 3">
    <name type="scientific">Streptomyces spongiicola</name>
    <dbReference type="NCBI Taxonomy" id="1690221"/>
    <lineage>
        <taxon>Bacteria</taxon>
        <taxon>Bacillati</taxon>
        <taxon>Actinomycetota</taxon>
        <taxon>Actinomycetes</taxon>
        <taxon>Kitasatosporales</taxon>
        <taxon>Streptomycetaceae</taxon>
        <taxon>Streptomyces</taxon>
    </lineage>
</organism>
<evidence type="ECO:0000313" key="2">
    <source>
        <dbReference type="EMBL" id="GBP98827.1"/>
    </source>
</evidence>
<dbReference type="GO" id="GO:0004803">
    <property type="term" value="F:transposase activity"/>
    <property type="evidence" value="ECO:0007669"/>
    <property type="project" value="InterPro"/>
</dbReference>
<dbReference type="Proteomes" id="UP000265354">
    <property type="component" value="Unassembled WGS sequence"/>
</dbReference>
<dbReference type="GO" id="GO:0006313">
    <property type="term" value="P:DNA transposition"/>
    <property type="evidence" value="ECO:0007669"/>
    <property type="project" value="InterPro"/>
</dbReference>
<sequence>MAAHHAFSIATDVPVHFCDPASPWQRGSNENTNGLLRQYFPKGTGLSVHTREHLDAIAAELNGRPRETLGWETSAERLHKLLAAQHKRSRVATPPRNRHQVRGSSSS</sequence>
<dbReference type="SUPFAM" id="SSF53098">
    <property type="entry name" value="Ribonuclease H-like"/>
    <property type="match status" value="1"/>
</dbReference>
<dbReference type="AlphaFoldDB" id="A0A388SQB0"/>
<reference evidence="2 3" key="1">
    <citation type="submission" date="2018-07" db="EMBL/GenBank/DDBJ databases">
        <title>Whole Genome Shotgun Sequence of Streptomyces spongiicola strain 531S.</title>
        <authorList>
            <person name="Dohra H."/>
            <person name="Kodani S."/>
        </authorList>
    </citation>
    <scope>NUCLEOTIDE SEQUENCE [LARGE SCALE GENOMIC DNA]</scope>
    <source>
        <strain evidence="2 3">531S</strain>
    </source>
</reference>
<dbReference type="PROSITE" id="PS01043">
    <property type="entry name" value="TRANSPOSASE_IS30"/>
    <property type="match status" value="1"/>
</dbReference>
<dbReference type="PANTHER" id="PTHR10948">
    <property type="entry name" value="TRANSPOSASE"/>
    <property type="match status" value="1"/>
</dbReference>
<name>A0A388SQB0_9ACTN</name>
<evidence type="ECO:0000256" key="1">
    <source>
        <dbReference type="SAM" id="MobiDB-lite"/>
    </source>
</evidence>
<dbReference type="PANTHER" id="PTHR10948:SF23">
    <property type="entry name" value="TRANSPOSASE INSI FOR INSERTION SEQUENCE ELEMENT IS30A-RELATED"/>
    <property type="match status" value="1"/>
</dbReference>
<protein>
    <recommendedName>
        <fullName evidence="4">Integrase catalytic domain-containing protein</fullName>
    </recommendedName>
</protein>
<dbReference type="Gene3D" id="3.30.420.10">
    <property type="entry name" value="Ribonuclease H-like superfamily/Ribonuclease H"/>
    <property type="match status" value="1"/>
</dbReference>
<dbReference type="EMBL" id="BGZL01000001">
    <property type="protein sequence ID" value="GBP98827.1"/>
    <property type="molecule type" value="Genomic_DNA"/>
</dbReference>
<dbReference type="NCBIfam" id="NF033563">
    <property type="entry name" value="transpos_IS30"/>
    <property type="match status" value="1"/>
</dbReference>
<dbReference type="GO" id="GO:0005829">
    <property type="term" value="C:cytosol"/>
    <property type="evidence" value="ECO:0007669"/>
    <property type="project" value="TreeGrafter"/>
</dbReference>
<feature type="region of interest" description="Disordered" evidence="1">
    <location>
        <begin position="84"/>
        <end position="107"/>
    </location>
</feature>
<feature type="compositionally biased region" description="Basic residues" evidence="1">
    <location>
        <begin position="85"/>
        <end position="101"/>
    </location>
</feature>
<dbReference type="InterPro" id="IPR001598">
    <property type="entry name" value="Transposase_IS30_CS"/>
</dbReference>
<evidence type="ECO:0008006" key="4">
    <source>
        <dbReference type="Google" id="ProtNLM"/>
    </source>
</evidence>